<dbReference type="AlphaFoldDB" id="A0A6S7HIU6"/>
<name>A0A6S7HIU6_PARCT</name>
<keyword evidence="2" id="KW-1185">Reference proteome</keyword>
<sequence length="55" mass="6817">MAESLNIWLTKFVGEVVNRSVERYPREHFTSLWYQSTSTEYEWRRQLLHLSKERQ</sequence>
<gene>
    <name evidence="1" type="ORF">PACLA_8A085866</name>
</gene>
<dbReference type="Proteomes" id="UP001152795">
    <property type="component" value="Unassembled WGS sequence"/>
</dbReference>
<comment type="caution">
    <text evidence="1">The sequence shown here is derived from an EMBL/GenBank/DDBJ whole genome shotgun (WGS) entry which is preliminary data.</text>
</comment>
<proteinExistence type="predicted"/>
<reference evidence="1" key="1">
    <citation type="submission" date="2020-04" db="EMBL/GenBank/DDBJ databases">
        <authorList>
            <person name="Alioto T."/>
            <person name="Alioto T."/>
            <person name="Gomez Garrido J."/>
        </authorList>
    </citation>
    <scope>NUCLEOTIDE SEQUENCE</scope>
    <source>
        <strain evidence="1">A484AB</strain>
    </source>
</reference>
<protein>
    <submittedName>
        <fullName evidence="1">Uncharacterized protein</fullName>
    </submittedName>
</protein>
<feature type="non-terminal residue" evidence="1">
    <location>
        <position position="55"/>
    </location>
</feature>
<organism evidence="1 2">
    <name type="scientific">Paramuricea clavata</name>
    <name type="common">Red gorgonian</name>
    <name type="synonym">Violescent sea-whip</name>
    <dbReference type="NCBI Taxonomy" id="317549"/>
    <lineage>
        <taxon>Eukaryota</taxon>
        <taxon>Metazoa</taxon>
        <taxon>Cnidaria</taxon>
        <taxon>Anthozoa</taxon>
        <taxon>Octocorallia</taxon>
        <taxon>Malacalcyonacea</taxon>
        <taxon>Plexauridae</taxon>
        <taxon>Paramuricea</taxon>
    </lineage>
</organism>
<evidence type="ECO:0000313" key="1">
    <source>
        <dbReference type="EMBL" id="CAB4004536.1"/>
    </source>
</evidence>
<accession>A0A6S7HIU6</accession>
<dbReference type="EMBL" id="CACRXK020004928">
    <property type="protein sequence ID" value="CAB4004536.1"/>
    <property type="molecule type" value="Genomic_DNA"/>
</dbReference>
<evidence type="ECO:0000313" key="2">
    <source>
        <dbReference type="Proteomes" id="UP001152795"/>
    </source>
</evidence>